<dbReference type="AlphaFoldDB" id="A0A2A2EY97"/>
<reference evidence="1 2" key="1">
    <citation type="submission" date="2017-08" db="EMBL/GenBank/DDBJ databases">
        <title>Halomonas alkalisoli sp. nov., isolated from saline alkaline soil.</title>
        <authorList>
            <person name="Wang D."/>
            <person name="Zhang G."/>
        </authorList>
    </citation>
    <scope>NUCLEOTIDE SEQUENCE [LARGE SCALE GENOMIC DNA]</scope>
    <source>
        <strain evidence="1 2">WRN001</strain>
    </source>
</reference>
<evidence type="ECO:0000313" key="1">
    <source>
        <dbReference type="EMBL" id="PAU78371.1"/>
    </source>
</evidence>
<dbReference type="OrthoDB" id="983149at2"/>
<protein>
    <submittedName>
        <fullName evidence="1">Uncharacterized protein</fullName>
    </submittedName>
</protein>
<proteinExistence type="predicted"/>
<dbReference type="Proteomes" id="UP000217771">
    <property type="component" value="Unassembled WGS sequence"/>
</dbReference>
<accession>A0A2A2EY97</accession>
<organism evidence="1 2">
    <name type="scientific">Halomonas salipaludis</name>
    <dbReference type="NCBI Taxonomy" id="2032625"/>
    <lineage>
        <taxon>Bacteria</taxon>
        <taxon>Pseudomonadati</taxon>
        <taxon>Pseudomonadota</taxon>
        <taxon>Gammaproteobacteria</taxon>
        <taxon>Oceanospirillales</taxon>
        <taxon>Halomonadaceae</taxon>
        <taxon>Halomonas</taxon>
    </lineage>
</organism>
<dbReference type="RefSeq" id="WP_095620044.1">
    <property type="nucleotide sequence ID" value="NZ_NSKB01000002.1"/>
</dbReference>
<keyword evidence="2" id="KW-1185">Reference proteome</keyword>
<comment type="caution">
    <text evidence="1">The sequence shown here is derived from an EMBL/GenBank/DDBJ whole genome shotgun (WGS) entry which is preliminary data.</text>
</comment>
<evidence type="ECO:0000313" key="2">
    <source>
        <dbReference type="Proteomes" id="UP000217771"/>
    </source>
</evidence>
<gene>
    <name evidence="1" type="ORF">CK498_06595</name>
</gene>
<name>A0A2A2EY97_9GAMM</name>
<dbReference type="EMBL" id="NSKB01000002">
    <property type="protein sequence ID" value="PAU78371.1"/>
    <property type="molecule type" value="Genomic_DNA"/>
</dbReference>
<sequence length="74" mass="8714">MAEQYARDTRAFSEWEAAPRAFNEQEQQRREQETELVLTSLDAMTNVLEEHLGEIPWPRETDVGFDLLHFTGQF</sequence>